<keyword evidence="1" id="KW-0963">Cytoplasm</keyword>
<dbReference type="InterPro" id="IPR036388">
    <property type="entry name" value="WH-like_DNA-bd_sf"/>
</dbReference>
<evidence type="ECO:0000256" key="4">
    <source>
        <dbReference type="ARBA" id="ARBA00023306"/>
    </source>
</evidence>
<keyword evidence="2" id="KW-0132">Cell division</keyword>
<name>A0A087BQ27_9BIFI</name>
<dbReference type="AlphaFoldDB" id="A0A087BQ27"/>
<dbReference type="EMBL" id="JGZD01000008">
    <property type="protein sequence ID" value="KFI73127.1"/>
    <property type="molecule type" value="Genomic_DNA"/>
</dbReference>
<gene>
    <name evidence="5" type="ORF">BMIN_0851</name>
</gene>
<dbReference type="PIRSF" id="PIRSF019345">
    <property type="entry name" value="ScpB"/>
    <property type="match status" value="1"/>
</dbReference>
<evidence type="ECO:0000313" key="6">
    <source>
        <dbReference type="Proteomes" id="UP000029014"/>
    </source>
</evidence>
<dbReference type="PANTHER" id="PTHR34298">
    <property type="entry name" value="SEGREGATION AND CONDENSATION PROTEIN B"/>
    <property type="match status" value="1"/>
</dbReference>
<dbReference type="Proteomes" id="UP000029014">
    <property type="component" value="Unassembled WGS sequence"/>
</dbReference>
<evidence type="ECO:0000313" key="5">
    <source>
        <dbReference type="EMBL" id="KFI73127.1"/>
    </source>
</evidence>
<dbReference type="PANTHER" id="PTHR34298:SF2">
    <property type="entry name" value="SEGREGATION AND CONDENSATION PROTEIN B"/>
    <property type="match status" value="1"/>
</dbReference>
<dbReference type="Gene3D" id="1.10.10.10">
    <property type="entry name" value="Winged helix-like DNA-binding domain superfamily/Winged helix DNA-binding domain"/>
    <property type="match status" value="2"/>
</dbReference>
<organism evidence="5 6">
    <name type="scientific">Bifidobacterium minimum</name>
    <dbReference type="NCBI Taxonomy" id="1693"/>
    <lineage>
        <taxon>Bacteria</taxon>
        <taxon>Bacillati</taxon>
        <taxon>Actinomycetota</taxon>
        <taxon>Actinomycetes</taxon>
        <taxon>Bifidobacteriales</taxon>
        <taxon>Bifidobacteriaceae</taxon>
        <taxon>Bifidobacterium</taxon>
    </lineage>
</organism>
<keyword evidence="3" id="KW-0159">Chromosome partition</keyword>
<proteinExistence type="predicted"/>
<reference evidence="5 6" key="1">
    <citation type="submission" date="2014-03" db="EMBL/GenBank/DDBJ databases">
        <title>Genomics of Bifidobacteria.</title>
        <authorList>
            <person name="Ventura M."/>
            <person name="Milani C."/>
            <person name="Lugli G.A."/>
        </authorList>
    </citation>
    <scope>NUCLEOTIDE SEQUENCE [LARGE SCALE GENOMIC DNA]</scope>
    <source>
        <strain evidence="5 6">LMG 11592</strain>
    </source>
</reference>
<sequence length="202" mass="21210">MGGGVVGDRGDADDGDAGLESCLEALLIASDGPLRPADAARILGVSADRVDEALSSLSRDYDGGGSSGGRVRGFALRRMTRGWQLVSRPEYASLVSRLSGSGPSAVLSSAALEALAIIAYKQPMTRAQVSAIRGVGSDGVIRMLIVRDLVEERGEDAETHAALLSTTDEFLDRMGMSSLDQLPDLAPLLPDSAQDALRWDPR</sequence>
<protein>
    <submittedName>
        <fullName evidence="5">Putative transcriptional regulator</fullName>
    </submittedName>
</protein>
<dbReference type="Pfam" id="PF04079">
    <property type="entry name" value="SMC_ScpB"/>
    <property type="match status" value="1"/>
</dbReference>
<evidence type="ECO:0000256" key="3">
    <source>
        <dbReference type="ARBA" id="ARBA00022829"/>
    </source>
</evidence>
<dbReference type="STRING" id="1693.BMIN_0851"/>
<dbReference type="eggNOG" id="COG1386">
    <property type="taxonomic scope" value="Bacteria"/>
</dbReference>
<keyword evidence="4" id="KW-0131">Cell cycle</keyword>
<dbReference type="GO" id="GO:0051304">
    <property type="term" value="P:chromosome separation"/>
    <property type="evidence" value="ECO:0007669"/>
    <property type="project" value="InterPro"/>
</dbReference>
<dbReference type="SUPFAM" id="SSF46785">
    <property type="entry name" value="Winged helix' DNA-binding domain"/>
    <property type="match status" value="2"/>
</dbReference>
<accession>A0A087BQ27</accession>
<evidence type="ECO:0000256" key="1">
    <source>
        <dbReference type="ARBA" id="ARBA00022490"/>
    </source>
</evidence>
<evidence type="ECO:0000256" key="2">
    <source>
        <dbReference type="ARBA" id="ARBA00022618"/>
    </source>
</evidence>
<dbReference type="NCBIfam" id="TIGR00281">
    <property type="entry name" value="SMC-Scp complex subunit ScpB"/>
    <property type="match status" value="1"/>
</dbReference>
<dbReference type="InterPro" id="IPR005234">
    <property type="entry name" value="ScpB_csome_segregation"/>
</dbReference>
<keyword evidence="6" id="KW-1185">Reference proteome</keyword>
<comment type="caution">
    <text evidence="5">The sequence shown here is derived from an EMBL/GenBank/DDBJ whole genome shotgun (WGS) entry which is preliminary data.</text>
</comment>
<dbReference type="InterPro" id="IPR036390">
    <property type="entry name" value="WH_DNA-bd_sf"/>
</dbReference>
<dbReference type="GO" id="GO:0051301">
    <property type="term" value="P:cell division"/>
    <property type="evidence" value="ECO:0007669"/>
    <property type="project" value="UniProtKB-KW"/>
</dbReference>